<reference evidence="1" key="1">
    <citation type="submission" date="2021-06" db="EMBL/GenBank/DDBJ databases">
        <authorList>
            <person name="Kallberg Y."/>
            <person name="Tangrot J."/>
            <person name="Rosling A."/>
        </authorList>
    </citation>
    <scope>NUCLEOTIDE SEQUENCE</scope>
    <source>
        <strain evidence="1">MA461A</strain>
    </source>
</reference>
<gene>
    <name evidence="1" type="ORF">RPERSI_LOCUS34453</name>
</gene>
<comment type="caution">
    <text evidence="1">The sequence shown here is derived from an EMBL/GenBank/DDBJ whole genome shotgun (WGS) entry which is preliminary data.</text>
</comment>
<keyword evidence="2" id="KW-1185">Reference proteome</keyword>
<proteinExistence type="predicted"/>
<organism evidence="1 2">
    <name type="scientific">Racocetra persica</name>
    <dbReference type="NCBI Taxonomy" id="160502"/>
    <lineage>
        <taxon>Eukaryota</taxon>
        <taxon>Fungi</taxon>
        <taxon>Fungi incertae sedis</taxon>
        <taxon>Mucoromycota</taxon>
        <taxon>Glomeromycotina</taxon>
        <taxon>Glomeromycetes</taxon>
        <taxon>Diversisporales</taxon>
        <taxon>Gigasporaceae</taxon>
        <taxon>Racocetra</taxon>
    </lineage>
</organism>
<dbReference type="EMBL" id="CAJVQC010154127">
    <property type="protein sequence ID" value="CAG8847063.1"/>
    <property type="molecule type" value="Genomic_DNA"/>
</dbReference>
<accession>A0ACA9SS06</accession>
<evidence type="ECO:0000313" key="1">
    <source>
        <dbReference type="EMBL" id="CAG8847063.1"/>
    </source>
</evidence>
<sequence>AFNVESWFGQLCNLGEALQGVLVHKMPLVLLSRRVCHLTVEGLSYVLFGSVGRFVLASNHRSFLCDETSVLT</sequence>
<feature type="non-terminal residue" evidence="1">
    <location>
        <position position="1"/>
    </location>
</feature>
<protein>
    <submittedName>
        <fullName evidence="1">34360_t:CDS:1</fullName>
    </submittedName>
</protein>
<name>A0ACA9SS06_9GLOM</name>
<feature type="non-terminal residue" evidence="1">
    <location>
        <position position="72"/>
    </location>
</feature>
<dbReference type="Proteomes" id="UP000789920">
    <property type="component" value="Unassembled WGS sequence"/>
</dbReference>
<evidence type="ECO:0000313" key="2">
    <source>
        <dbReference type="Proteomes" id="UP000789920"/>
    </source>
</evidence>